<feature type="non-terminal residue" evidence="1">
    <location>
        <position position="86"/>
    </location>
</feature>
<evidence type="ECO:0000313" key="2">
    <source>
        <dbReference type="Proteomes" id="UP000295264"/>
    </source>
</evidence>
<dbReference type="EMBL" id="QWLN02008547">
    <property type="protein sequence ID" value="TEA34811.1"/>
    <property type="molecule type" value="Genomic_DNA"/>
</dbReference>
<feature type="non-terminal residue" evidence="1">
    <location>
        <position position="1"/>
    </location>
</feature>
<comment type="caution">
    <text evidence="1">The sequence shown here is derived from an EMBL/GenBank/DDBJ whole genome shotgun (WGS) entry which is preliminary data.</text>
</comment>
<protein>
    <submittedName>
        <fullName evidence="1">Uncharacterized protein</fullName>
    </submittedName>
</protein>
<proteinExistence type="predicted"/>
<keyword evidence="2" id="KW-1185">Reference proteome</keyword>
<evidence type="ECO:0000313" key="1">
    <source>
        <dbReference type="EMBL" id="TEA34811.1"/>
    </source>
</evidence>
<gene>
    <name evidence="1" type="ORF">DBR06_SOUSAS11910036</name>
</gene>
<name>A0A484GH87_SOUCH</name>
<accession>A0A484GH87</accession>
<organism evidence="1 2">
    <name type="scientific">Sousa chinensis</name>
    <name type="common">Indo-pacific humpbacked dolphin</name>
    <name type="synonym">Steno chinensis</name>
    <dbReference type="NCBI Taxonomy" id="103600"/>
    <lineage>
        <taxon>Eukaryota</taxon>
        <taxon>Metazoa</taxon>
        <taxon>Chordata</taxon>
        <taxon>Craniata</taxon>
        <taxon>Vertebrata</taxon>
        <taxon>Euteleostomi</taxon>
        <taxon>Mammalia</taxon>
        <taxon>Eutheria</taxon>
        <taxon>Laurasiatheria</taxon>
        <taxon>Artiodactyla</taxon>
        <taxon>Whippomorpha</taxon>
        <taxon>Cetacea</taxon>
        <taxon>Odontoceti</taxon>
        <taxon>Delphinidae</taxon>
        <taxon>Sousa</taxon>
    </lineage>
</organism>
<dbReference type="Proteomes" id="UP000295264">
    <property type="component" value="Unassembled WGS sequence"/>
</dbReference>
<dbReference type="AlphaFoldDB" id="A0A484GH87"/>
<sequence length="86" mass="9882">GDRSLGLSRMNYHYRLQFLMSLRVHSTSRGLKMFTGVLFLNKASELWKPSWGSAPSQRFRASLVAEGLKFGILLLEKCCWDSWDAQ</sequence>
<reference evidence="1 2" key="1">
    <citation type="journal article" date="2018" name="Genomics">
        <title>Molecular footprints of inshore aquatic adaptation in Indo-Pacific humpback dolphin (Sousa chinensis).</title>
        <authorList>
            <person name="Ming Y."/>
            <person name="Jian J."/>
            <person name="Yu F."/>
            <person name="Yu X."/>
            <person name="Wang J."/>
            <person name="Liu W."/>
        </authorList>
    </citation>
    <scope>NUCLEOTIDE SEQUENCE [LARGE SCALE GENOMIC DNA]</scope>
    <source>
        <strain evidence="1">MY-2018</strain>
        <tissue evidence="1">Skin</tissue>
    </source>
</reference>